<dbReference type="Proteomes" id="UP000030744">
    <property type="component" value="Unassembled WGS sequence"/>
</dbReference>
<evidence type="ECO:0000313" key="2">
    <source>
        <dbReference type="Proteomes" id="UP000030744"/>
    </source>
</evidence>
<dbReference type="AlphaFoldDB" id="U6KEW0"/>
<dbReference type="GeneID" id="60404441"/>
<protein>
    <submittedName>
        <fullName evidence="1">Uncharacterized protein</fullName>
    </submittedName>
</protein>
<dbReference type="VEuPathDB" id="ToxoDB:EMH_0086590"/>
<gene>
    <name evidence="1" type="ORF">EMH_0086590</name>
</gene>
<reference evidence="1" key="2">
    <citation type="submission" date="2013-10" db="EMBL/GenBank/DDBJ databases">
        <authorList>
            <person name="Aslett M."/>
        </authorList>
    </citation>
    <scope>NUCLEOTIDE SEQUENCE [LARGE SCALE GENOMIC DNA]</scope>
    <source>
        <strain evidence="1">Houghton</strain>
    </source>
</reference>
<dbReference type="RefSeq" id="XP_037878757.1">
    <property type="nucleotide sequence ID" value="XM_038022903.1"/>
</dbReference>
<accession>U6KEW0</accession>
<dbReference type="EMBL" id="HG736035">
    <property type="protein sequence ID" value="CDJ36469.1"/>
    <property type="molecule type" value="Genomic_DNA"/>
</dbReference>
<sequence length="124" mass="13662">MVQTTVVLRHVFVRAAAVGPPGYSGGGERKTDASVESEHSALSCSKTSKHLAVRQHILYEVKDRGRLRDQGVRDKIRLLEHQEAVNRLVLVENVVRIGIDDLFEGPSPQAYANTVLDALCQTDT</sequence>
<keyword evidence="2" id="KW-1185">Reference proteome</keyword>
<proteinExistence type="predicted"/>
<evidence type="ECO:0000313" key="1">
    <source>
        <dbReference type="EMBL" id="CDJ36469.1"/>
    </source>
</evidence>
<organism evidence="1 2">
    <name type="scientific">Eimeria mitis</name>
    <dbReference type="NCBI Taxonomy" id="44415"/>
    <lineage>
        <taxon>Eukaryota</taxon>
        <taxon>Sar</taxon>
        <taxon>Alveolata</taxon>
        <taxon>Apicomplexa</taxon>
        <taxon>Conoidasida</taxon>
        <taxon>Coccidia</taxon>
        <taxon>Eucoccidiorida</taxon>
        <taxon>Eimeriorina</taxon>
        <taxon>Eimeriidae</taxon>
        <taxon>Eimeria</taxon>
    </lineage>
</organism>
<reference evidence="1" key="1">
    <citation type="submission" date="2013-10" db="EMBL/GenBank/DDBJ databases">
        <title>Genomic analysis of the causative agents of coccidiosis in chickens.</title>
        <authorList>
            <person name="Reid A.J."/>
            <person name="Blake D."/>
            <person name="Billington K."/>
            <person name="Browne H."/>
            <person name="Dunn M."/>
            <person name="Hung S."/>
            <person name="Kawahara F."/>
            <person name="Miranda-Saavedra D."/>
            <person name="Mourier T."/>
            <person name="Nagra H."/>
            <person name="Otto T.D."/>
            <person name="Rawlings N."/>
            <person name="Sanchez A."/>
            <person name="Sanders M."/>
            <person name="Subramaniam C."/>
            <person name="Tay Y."/>
            <person name="Dear P."/>
            <person name="Doerig C."/>
            <person name="Gruber A."/>
            <person name="Parkinson J."/>
            <person name="Shirley M."/>
            <person name="Wan K.L."/>
            <person name="Berriman M."/>
            <person name="Tomley F."/>
            <person name="Pain A."/>
        </authorList>
    </citation>
    <scope>NUCLEOTIDE SEQUENCE [LARGE SCALE GENOMIC DNA]</scope>
    <source>
        <strain evidence="1">Houghton</strain>
    </source>
</reference>
<name>U6KEW0_9EIME</name>